<protein>
    <submittedName>
        <fullName evidence="1">Uncharacterized protein</fullName>
    </submittedName>
</protein>
<evidence type="ECO:0000313" key="2">
    <source>
        <dbReference type="Proteomes" id="UP000265618"/>
    </source>
</evidence>
<accession>A0A9K3GPD6</accession>
<proteinExistence type="predicted"/>
<evidence type="ECO:0000313" key="1">
    <source>
        <dbReference type="EMBL" id="GIQ91079.1"/>
    </source>
</evidence>
<sequence>MRLIEQERAEVEAEVERLTLEGMWQCQESDAIMTAADCAERDRRLSLAREAYQLGMESRRRGGRRGRRERLWRGWRPETIYVRETASGLTRPTETTVK</sequence>
<dbReference type="Proteomes" id="UP000265618">
    <property type="component" value="Unassembled WGS sequence"/>
</dbReference>
<comment type="caution">
    <text evidence="1">The sequence shown here is derived from an EMBL/GenBank/DDBJ whole genome shotgun (WGS) entry which is preliminary data.</text>
</comment>
<reference evidence="1 2" key="1">
    <citation type="journal article" date="2018" name="PLoS ONE">
        <title>The draft genome of Kipferlia bialata reveals reductive genome evolution in fornicate parasites.</title>
        <authorList>
            <person name="Tanifuji G."/>
            <person name="Takabayashi S."/>
            <person name="Kume K."/>
            <person name="Takagi M."/>
            <person name="Nakayama T."/>
            <person name="Kamikawa R."/>
            <person name="Inagaki Y."/>
            <person name="Hashimoto T."/>
        </authorList>
    </citation>
    <scope>NUCLEOTIDE SEQUENCE [LARGE SCALE GENOMIC DNA]</scope>
    <source>
        <strain evidence="1">NY0173</strain>
    </source>
</reference>
<organism evidence="1 2">
    <name type="scientific">Kipferlia bialata</name>
    <dbReference type="NCBI Taxonomy" id="797122"/>
    <lineage>
        <taxon>Eukaryota</taxon>
        <taxon>Metamonada</taxon>
        <taxon>Carpediemonas-like organisms</taxon>
        <taxon>Kipferlia</taxon>
    </lineage>
</organism>
<gene>
    <name evidence="1" type="ORF">KIPB_014159</name>
</gene>
<dbReference type="AlphaFoldDB" id="A0A9K3GPD6"/>
<keyword evidence="2" id="KW-1185">Reference proteome</keyword>
<name>A0A9K3GPD6_9EUKA</name>
<dbReference type="EMBL" id="BDIP01007117">
    <property type="protein sequence ID" value="GIQ91079.1"/>
    <property type="molecule type" value="Genomic_DNA"/>
</dbReference>